<keyword evidence="3" id="KW-1185">Reference proteome</keyword>
<dbReference type="GO" id="GO:0015031">
    <property type="term" value="P:protein transport"/>
    <property type="evidence" value="ECO:0007669"/>
    <property type="project" value="TreeGrafter"/>
</dbReference>
<dbReference type="PANTHER" id="PTHR11188">
    <property type="entry name" value="ARRESTIN DOMAIN CONTAINING PROTEIN"/>
    <property type="match status" value="1"/>
</dbReference>
<comment type="caution">
    <text evidence="2">The sequence shown here is derived from an EMBL/GenBank/DDBJ whole genome shotgun (WGS) entry which is preliminary data.</text>
</comment>
<dbReference type="InterPro" id="IPR014752">
    <property type="entry name" value="Arrestin-like_C"/>
</dbReference>
<dbReference type="SMART" id="SM01017">
    <property type="entry name" value="Arrestin_C"/>
    <property type="match status" value="1"/>
</dbReference>
<dbReference type="InParanoid" id="A0A1C7NG37"/>
<organism evidence="2 3">
    <name type="scientific">Choanephora cucurbitarum</name>
    <dbReference type="NCBI Taxonomy" id="101091"/>
    <lineage>
        <taxon>Eukaryota</taxon>
        <taxon>Fungi</taxon>
        <taxon>Fungi incertae sedis</taxon>
        <taxon>Mucoromycota</taxon>
        <taxon>Mucoromycotina</taxon>
        <taxon>Mucoromycetes</taxon>
        <taxon>Mucorales</taxon>
        <taxon>Mucorineae</taxon>
        <taxon>Choanephoraceae</taxon>
        <taxon>Choanephoroideae</taxon>
        <taxon>Choanephora</taxon>
    </lineage>
</organism>
<dbReference type="EMBL" id="LUGH01000309">
    <property type="protein sequence ID" value="OBZ86324.1"/>
    <property type="molecule type" value="Genomic_DNA"/>
</dbReference>
<dbReference type="AlphaFoldDB" id="A0A1C7NG37"/>
<dbReference type="PANTHER" id="PTHR11188:SF17">
    <property type="entry name" value="FI21816P1"/>
    <property type="match status" value="1"/>
</dbReference>
<feature type="domain" description="Arrestin C-terminal-like" evidence="1">
    <location>
        <begin position="167"/>
        <end position="315"/>
    </location>
</feature>
<name>A0A1C7NG37_9FUNG</name>
<sequence length="373" mass="41894">MSCSLSIELLPEFGWSINHQPVYGPGSVFQGFVKLNTKSTALSVQRVRLAFYAIETIPPYNISSTVLRTARKTLFSTQRILWDSGDQHPLDRDTDYSFPFTIQMPMIQFPPSFHHPAYQCLFQLIAVADTPLSLENKTMPIRTEIPVICMPFIETSLLKTPLQFKSHKGHLSAQLKLTAAEFVPSSPIQIQLHVACQQKKKKSSLQYVSVQLKLIQNLRFLVLNDIPDQTKTVAHVTQKLPLISHEHEDSLSLYSDADLTLPIPASATPSCAYSEFVQISYVLQVSIEQKGPMGGIWNHSVVFEDIPVVIGTLGYGIRTSSEIKMYSDFNPNAPSTMPVPKFMKAIEYEDALPVYDPCRLPNYDHSVTQNACF</sequence>
<dbReference type="Pfam" id="PF02752">
    <property type="entry name" value="Arrestin_C"/>
    <property type="match status" value="1"/>
</dbReference>
<gene>
    <name evidence="2" type="ORF">A0J61_05627</name>
</gene>
<evidence type="ECO:0000313" key="3">
    <source>
        <dbReference type="Proteomes" id="UP000093000"/>
    </source>
</evidence>
<dbReference type="InterPro" id="IPR011022">
    <property type="entry name" value="Arrestin_C-like"/>
</dbReference>
<dbReference type="Proteomes" id="UP000093000">
    <property type="component" value="Unassembled WGS sequence"/>
</dbReference>
<dbReference type="InterPro" id="IPR050357">
    <property type="entry name" value="Arrestin_domain-protein"/>
</dbReference>
<proteinExistence type="predicted"/>
<dbReference type="GO" id="GO:0005737">
    <property type="term" value="C:cytoplasm"/>
    <property type="evidence" value="ECO:0007669"/>
    <property type="project" value="TreeGrafter"/>
</dbReference>
<evidence type="ECO:0000259" key="1">
    <source>
        <dbReference type="SMART" id="SM01017"/>
    </source>
</evidence>
<dbReference type="Gene3D" id="2.60.40.640">
    <property type="match status" value="2"/>
</dbReference>
<accession>A0A1C7NG37</accession>
<evidence type="ECO:0000313" key="2">
    <source>
        <dbReference type="EMBL" id="OBZ86324.1"/>
    </source>
</evidence>
<dbReference type="OrthoDB" id="2333384at2759"/>
<dbReference type="STRING" id="101091.A0A1C7NG37"/>
<reference evidence="2 3" key="1">
    <citation type="submission" date="2016-03" db="EMBL/GenBank/DDBJ databases">
        <title>Choanephora cucurbitarum.</title>
        <authorList>
            <person name="Min B."/>
            <person name="Park H."/>
            <person name="Park J.-H."/>
            <person name="Shin H.-D."/>
            <person name="Choi I.-G."/>
        </authorList>
    </citation>
    <scope>NUCLEOTIDE SEQUENCE [LARGE SCALE GENOMIC DNA]</scope>
    <source>
        <strain evidence="2 3">KUS-F28377</strain>
    </source>
</reference>
<protein>
    <recommendedName>
        <fullName evidence="1">Arrestin C-terminal-like domain-containing protein</fullName>
    </recommendedName>
</protein>